<dbReference type="EMBL" id="BK014849">
    <property type="protein sequence ID" value="DAD78712.1"/>
    <property type="molecule type" value="Genomic_DNA"/>
</dbReference>
<organism evidence="2">
    <name type="scientific">Siphoviridae sp. ctB3v5</name>
    <dbReference type="NCBI Taxonomy" id="2826186"/>
    <lineage>
        <taxon>Viruses</taxon>
        <taxon>Duplodnaviria</taxon>
        <taxon>Heunggongvirae</taxon>
        <taxon>Uroviricota</taxon>
        <taxon>Caudoviricetes</taxon>
    </lineage>
</organism>
<feature type="transmembrane region" description="Helical" evidence="1">
    <location>
        <begin position="12"/>
        <end position="31"/>
    </location>
</feature>
<accession>A0A8S5M977</accession>
<sequence length="38" mass="4583">MKEKTIFVGELRLLILFLLLEYLKLMLLSIMQMKPKMI</sequence>
<evidence type="ECO:0000256" key="1">
    <source>
        <dbReference type="SAM" id="Phobius"/>
    </source>
</evidence>
<protein>
    <submittedName>
        <fullName evidence="2">Uncharacterized protein</fullName>
    </submittedName>
</protein>
<keyword evidence="1" id="KW-0812">Transmembrane</keyword>
<keyword evidence="1" id="KW-1133">Transmembrane helix</keyword>
<proteinExistence type="predicted"/>
<keyword evidence="1" id="KW-0472">Membrane</keyword>
<evidence type="ECO:0000313" key="2">
    <source>
        <dbReference type="EMBL" id="DAD78712.1"/>
    </source>
</evidence>
<reference evidence="2" key="1">
    <citation type="journal article" date="2021" name="Proc. Natl. Acad. Sci. U.S.A.">
        <title>A Catalog of Tens of Thousands of Viruses from Human Metagenomes Reveals Hidden Associations with Chronic Diseases.</title>
        <authorList>
            <person name="Tisza M.J."/>
            <person name="Buck C.B."/>
        </authorList>
    </citation>
    <scope>NUCLEOTIDE SEQUENCE</scope>
    <source>
        <strain evidence="2">CtB3v5</strain>
    </source>
</reference>
<name>A0A8S5M977_9CAUD</name>